<keyword evidence="1" id="KW-0732">Signal</keyword>
<evidence type="ECO:0000313" key="3">
    <source>
        <dbReference type="Proteomes" id="UP000215452"/>
    </source>
</evidence>
<dbReference type="InterPro" id="IPR054783">
    <property type="entry name" value="P60-like"/>
</dbReference>
<accession>A0A223MAJ8</accession>
<dbReference type="NCBIfam" id="NF045835">
    <property type="entry name" value="P60_lipo"/>
    <property type="match status" value="1"/>
</dbReference>
<dbReference type="EMBL" id="CP022714">
    <property type="protein sequence ID" value="ASU14544.1"/>
    <property type="molecule type" value="Genomic_DNA"/>
</dbReference>
<proteinExistence type="predicted"/>
<name>A0A223MAJ8_MESHO</name>
<dbReference type="Proteomes" id="UP000215452">
    <property type="component" value="Chromosome"/>
</dbReference>
<reference evidence="2 3" key="1">
    <citation type="submission" date="2017-08" db="EMBL/GenBank/DDBJ databases">
        <title>The complete genome sequence of a Mycoplasma hyopneumoniae isolate in Korea.</title>
        <authorList>
            <person name="Han J."/>
            <person name="Lee N."/>
        </authorList>
    </citation>
    <scope>NUCLEOTIDE SEQUENCE [LARGE SCALE GENOMIC DNA]</scope>
    <source>
        <strain evidence="2 3">KM014</strain>
    </source>
</reference>
<protein>
    <recommendedName>
        <fullName evidence="4">P60-like lipoprotein</fullName>
    </recommendedName>
</protein>
<evidence type="ECO:0008006" key="4">
    <source>
        <dbReference type="Google" id="ProtNLM"/>
    </source>
</evidence>
<evidence type="ECO:0000313" key="2">
    <source>
        <dbReference type="EMBL" id="ASU14544.1"/>
    </source>
</evidence>
<dbReference type="PROSITE" id="PS51257">
    <property type="entry name" value="PROKAR_LIPOPROTEIN"/>
    <property type="match status" value="1"/>
</dbReference>
<feature type="chain" id="PRO_5013302112" description="P60-like lipoprotein" evidence="1">
    <location>
        <begin position="29"/>
        <end position="532"/>
    </location>
</feature>
<dbReference type="AlphaFoldDB" id="A0A223MAJ8"/>
<gene>
    <name evidence="2" type="ORF">CIB43_00656</name>
</gene>
<feature type="signal peptide" evidence="1">
    <location>
        <begin position="1"/>
        <end position="28"/>
    </location>
</feature>
<organism evidence="2 3">
    <name type="scientific">Mesomycoplasma hyopneumoniae</name>
    <name type="common">Mycoplasma hyopneumoniae</name>
    <dbReference type="NCBI Taxonomy" id="2099"/>
    <lineage>
        <taxon>Bacteria</taxon>
        <taxon>Bacillati</taxon>
        <taxon>Mycoplasmatota</taxon>
        <taxon>Mycoplasmoidales</taxon>
        <taxon>Metamycoplasmataceae</taxon>
        <taxon>Mesomycoplasma</taxon>
    </lineage>
</organism>
<evidence type="ECO:0000256" key="1">
    <source>
        <dbReference type="SAM" id="SignalP"/>
    </source>
</evidence>
<sequence>MKTWFKKKKNWYKSLFFLVLNFSFLSLSGCRVITETSEKAQEDKKISSEIVKNYIENAFVENILQENVFNTTSPKLVLEFENTNSEFYKNTKEAFDFYQKYQVSLDPTFSLKLVADLQEKNALSSADFAILSAQAGYNKLFDSQAFIILYKNFATGISQIVNKMLLVKYYLVSLGPDLIKDSQIYKDGIAASASFTTKEIFENIDPNSPDFFLIHLLLTKNPVQIWQFESSDQSSISTFSQLKVKDLNSFNNLLRSENITSKLTRKEKDFEKLAKNDSLDTTNMLGYAGILYRQDANLADLSFQFEDLRKQGEVKSGFLDPQSNRIWSSEQIRNFSLINKAKMFPVELRPNFDFKTTKDKVQISDFEIKNDNSLPEAKYKIKAIIPSREGSGNNFFVSVIVEIELGSAKYFYNVDVSWDETKAYYYPEIKPQGEDLPKLSQGIPTTFKDLSKISVKYVNKLAPLYDKIVQGENGKRAYFSLDNTPWNTQEQKIKLAYSLYLADETGIYRDAKNFFEGLGYKIESKDEIIKLD</sequence>